<comment type="caution">
    <text evidence="1">The sequence shown here is derived from an EMBL/GenBank/DDBJ whole genome shotgun (WGS) entry which is preliminary data.</text>
</comment>
<reference evidence="1" key="1">
    <citation type="submission" date="2022-07" db="EMBL/GenBank/DDBJ databases">
        <authorList>
            <person name="Otstavnykh N."/>
            <person name="Isaeva M."/>
            <person name="Bystritskaya E."/>
        </authorList>
    </citation>
    <scope>NUCLEOTIDE SEQUENCE</scope>
    <source>
        <strain evidence="1">KCTC 52189</strain>
    </source>
</reference>
<evidence type="ECO:0000313" key="1">
    <source>
        <dbReference type="EMBL" id="MDQ2091378.1"/>
    </source>
</evidence>
<dbReference type="Proteomes" id="UP001226762">
    <property type="component" value="Unassembled WGS sequence"/>
</dbReference>
<evidence type="ECO:0008006" key="3">
    <source>
        <dbReference type="Google" id="ProtNLM"/>
    </source>
</evidence>
<accession>A0AAE3WGV2</accession>
<organism evidence="1 2">
    <name type="scientific">Marimonas arenosa</name>
    <dbReference type="NCBI Taxonomy" id="1795305"/>
    <lineage>
        <taxon>Bacteria</taxon>
        <taxon>Pseudomonadati</taxon>
        <taxon>Pseudomonadota</taxon>
        <taxon>Alphaproteobacteria</taxon>
        <taxon>Rhodobacterales</taxon>
        <taxon>Paracoccaceae</taxon>
        <taxon>Marimonas</taxon>
    </lineage>
</organism>
<name>A0AAE3WGV2_9RHOB</name>
<dbReference type="RefSeq" id="WP_306736667.1">
    <property type="nucleotide sequence ID" value="NZ_JANHAX010000005.1"/>
</dbReference>
<gene>
    <name evidence="1" type="ORF">NO357_15875</name>
</gene>
<protein>
    <recommendedName>
        <fullName evidence="3">Sulfotransferase family protein</fullName>
    </recommendedName>
</protein>
<proteinExistence type="predicted"/>
<reference evidence="1" key="2">
    <citation type="submission" date="2023-02" db="EMBL/GenBank/DDBJ databases">
        <title>'Rhodoalgimonas zhirmunskyi' gen. nov., isolated from a red alga.</title>
        <authorList>
            <person name="Nedashkovskaya O.I."/>
            <person name="Otstavnykh N.Y."/>
            <person name="Bystritskaya E.P."/>
            <person name="Balabanova L.A."/>
            <person name="Isaeva M.P."/>
        </authorList>
    </citation>
    <scope>NUCLEOTIDE SEQUENCE</scope>
    <source>
        <strain evidence="1">KCTC 52189</strain>
    </source>
</reference>
<evidence type="ECO:0000313" key="2">
    <source>
        <dbReference type="Proteomes" id="UP001226762"/>
    </source>
</evidence>
<keyword evidence="2" id="KW-1185">Reference proteome</keyword>
<dbReference type="AlphaFoldDB" id="A0AAE3WGV2"/>
<sequence>MQVIFHVGLHRTDEDRVLKCLLKNRGDFAEEGALVPPPGRYRKLVNETLGALAHAAPAPDARDILLEEILEGEDADRLLLSNQSFFSLPKFAATKGVFYHKAVARVSQLKQLFACDGIELFFALRNPATFLPALYDKAPVEDFFELTSGTDPRDLRWSELVARLRDAHPDVPLTIWCNEDSPLIWAQIIRELAGIEPGRKIKGGFDLLAEIMTKEGMKRFRAYLKQHPVMTEIQKRRVMVAFLDKYAREDMIEEELDVPGWTEELVDELTEIYEEDVFEIARMPGVNFLQP</sequence>
<dbReference type="EMBL" id="JANHAX010000005">
    <property type="protein sequence ID" value="MDQ2091378.1"/>
    <property type="molecule type" value="Genomic_DNA"/>
</dbReference>